<accession>A0ABY8MM22</accession>
<dbReference type="RefSeq" id="WP_326928027.1">
    <property type="nucleotide sequence ID" value="NZ_CP123443.1"/>
</dbReference>
<keyword evidence="3" id="KW-1185">Reference proteome</keyword>
<proteinExistence type="predicted"/>
<organism evidence="2 3">
    <name type="scientific">Candidatus Haliotispira prima</name>
    <dbReference type="NCBI Taxonomy" id="3034016"/>
    <lineage>
        <taxon>Bacteria</taxon>
        <taxon>Pseudomonadati</taxon>
        <taxon>Spirochaetota</taxon>
        <taxon>Spirochaetia</taxon>
        <taxon>Spirochaetales</taxon>
        <taxon>Spirochaetaceae</taxon>
        <taxon>Candidatus Haliotispira</taxon>
    </lineage>
</organism>
<gene>
    <name evidence="2" type="ORF">P0082_02940</name>
</gene>
<sequence length="390" mass="44826">MLLSPFSVGDIGAQDVASDTGETSAKGDSAQETTDELLPMVAEERSPGWLLLEQGKRLYREGDYGEALRKFLLARGSGTYAPEANYLIGSIFDTDNDLALAVSQMREALDQKDFFYDQNDVYNLYMTLANLYYRQQNYHEYEATMLKVIRMELPATPETLRKGLQIRNMLQKQGIDNVLYYYDDSYSHIIPALNELSLYYYKEAHYNDALRLSLYSVISTLSQGIGYLKQEQYMTLIPQTPDELYTINPEYIIDKLSTDLERVGIDYPFEWDIRDLSLKNPKEQLAGIIAKIREVDPLYQFSLLGYYLNSLEQYPVTWELLDKNQLYRQLYFIGSALSIQGHMDSANNILNVLNYQPQAGEWSFRAGSQLRQSFIDKQIPLGVLSVQITD</sequence>
<name>A0ABY8MM22_9SPIO</name>
<feature type="region of interest" description="Disordered" evidence="1">
    <location>
        <begin position="13"/>
        <end position="34"/>
    </location>
</feature>
<dbReference type="InterPro" id="IPR011990">
    <property type="entry name" value="TPR-like_helical_dom_sf"/>
</dbReference>
<protein>
    <submittedName>
        <fullName evidence="2">Tetratricopeptide repeat protein</fullName>
    </submittedName>
</protein>
<evidence type="ECO:0000256" key="1">
    <source>
        <dbReference type="SAM" id="MobiDB-lite"/>
    </source>
</evidence>
<dbReference type="Proteomes" id="UP001228690">
    <property type="component" value="Chromosome"/>
</dbReference>
<evidence type="ECO:0000313" key="3">
    <source>
        <dbReference type="Proteomes" id="UP001228690"/>
    </source>
</evidence>
<dbReference type="Gene3D" id="1.25.40.10">
    <property type="entry name" value="Tetratricopeptide repeat domain"/>
    <property type="match status" value="1"/>
</dbReference>
<dbReference type="SUPFAM" id="SSF48452">
    <property type="entry name" value="TPR-like"/>
    <property type="match status" value="1"/>
</dbReference>
<dbReference type="EMBL" id="CP123443">
    <property type="protein sequence ID" value="WGK69834.1"/>
    <property type="molecule type" value="Genomic_DNA"/>
</dbReference>
<reference evidence="2 3" key="1">
    <citation type="submission" date="2023-04" db="EMBL/GenBank/DDBJ databases">
        <title>Spirochaete genome identified in red abalone sample constitutes a novel genus.</title>
        <authorList>
            <person name="Sharma S.P."/>
            <person name="Purcell C.M."/>
            <person name="Hyde J.R."/>
            <person name="Severin A.J."/>
        </authorList>
    </citation>
    <scope>NUCLEOTIDE SEQUENCE [LARGE SCALE GENOMIC DNA]</scope>
    <source>
        <strain evidence="2 3">SP-2023</strain>
    </source>
</reference>
<evidence type="ECO:0000313" key="2">
    <source>
        <dbReference type="EMBL" id="WGK69834.1"/>
    </source>
</evidence>